<evidence type="ECO:0008006" key="4">
    <source>
        <dbReference type="Google" id="ProtNLM"/>
    </source>
</evidence>
<evidence type="ECO:0000313" key="3">
    <source>
        <dbReference type="Proteomes" id="UP001596368"/>
    </source>
</evidence>
<dbReference type="PROSITE" id="PS51257">
    <property type="entry name" value="PROKAR_LIPOPROTEIN"/>
    <property type="match status" value="1"/>
</dbReference>
<evidence type="ECO:0000313" key="2">
    <source>
        <dbReference type="EMBL" id="MFC7135499.1"/>
    </source>
</evidence>
<sequence length="298" mass="30950">MFRPLVVVAVAVALVTAGCGAGGDGGERTINPALATTPTTTPTATPAPTYPPGVGPDGVDARVLAGNHDRVLDRVNSTVRVERAVVDANGTTVSTTAIRIESAGPRLRYRVNESGGLPDQFVSPFPVFEFWTNGTVTATRSVDGDGNVTVRRIRGEPPTIAGADDTGEDSVFGAVVGTNARLVDTRTVDGETLYVVRADHEELDRRRGPPLRDYRLNATVTEAGVVLAYDLRFTATYDADDGSSLTATTTERFRAEVGGSAAAPPPWVDDRNASAVGDPDTADGESEPAGLGSALGGD</sequence>
<dbReference type="RefSeq" id="WP_284013177.1">
    <property type="nucleotide sequence ID" value="NZ_CP126156.1"/>
</dbReference>
<keyword evidence="3" id="KW-1185">Reference proteome</keyword>
<accession>A0ABD5XPA5</accession>
<dbReference type="EMBL" id="JBHSZG010000001">
    <property type="protein sequence ID" value="MFC7135499.1"/>
    <property type="molecule type" value="Genomic_DNA"/>
</dbReference>
<comment type="caution">
    <text evidence="2">The sequence shown here is derived from an EMBL/GenBank/DDBJ whole genome shotgun (WGS) entry which is preliminary data.</text>
</comment>
<name>A0ABD5XPA5_9EURY</name>
<gene>
    <name evidence="2" type="ORF">ACFQRB_00460</name>
</gene>
<dbReference type="AlphaFoldDB" id="A0ABD5XPA5"/>
<evidence type="ECO:0000256" key="1">
    <source>
        <dbReference type="SAM" id="MobiDB-lite"/>
    </source>
</evidence>
<feature type="region of interest" description="Disordered" evidence="1">
    <location>
        <begin position="256"/>
        <end position="298"/>
    </location>
</feature>
<organism evidence="2 3">
    <name type="scientific">Halobaculum litoreum</name>
    <dbReference type="NCBI Taxonomy" id="3031998"/>
    <lineage>
        <taxon>Archaea</taxon>
        <taxon>Methanobacteriati</taxon>
        <taxon>Methanobacteriota</taxon>
        <taxon>Stenosarchaea group</taxon>
        <taxon>Halobacteria</taxon>
        <taxon>Halobacteriales</taxon>
        <taxon>Haloferacaceae</taxon>
        <taxon>Halobaculum</taxon>
    </lineage>
</organism>
<dbReference type="GeneID" id="81123286"/>
<reference evidence="2 3" key="1">
    <citation type="journal article" date="2019" name="Int. J. Syst. Evol. Microbiol.">
        <title>The Global Catalogue of Microorganisms (GCM) 10K type strain sequencing project: providing services to taxonomists for standard genome sequencing and annotation.</title>
        <authorList>
            <consortium name="The Broad Institute Genomics Platform"/>
            <consortium name="The Broad Institute Genome Sequencing Center for Infectious Disease"/>
            <person name="Wu L."/>
            <person name="Ma J."/>
        </authorList>
    </citation>
    <scope>NUCLEOTIDE SEQUENCE [LARGE SCALE GENOMIC DNA]</scope>
    <source>
        <strain evidence="2 3">DT92</strain>
    </source>
</reference>
<protein>
    <recommendedName>
        <fullName evidence="4">Outer membrane lipoprotein-sorting protein</fullName>
    </recommendedName>
</protein>
<dbReference type="Proteomes" id="UP001596368">
    <property type="component" value="Unassembled WGS sequence"/>
</dbReference>
<proteinExistence type="predicted"/>